<dbReference type="Gene3D" id="3.40.50.200">
    <property type="entry name" value="Peptidase S8/S53 domain"/>
    <property type="match status" value="1"/>
</dbReference>
<dbReference type="EMBL" id="JANBPK010001323">
    <property type="protein sequence ID" value="KAJ2923527.1"/>
    <property type="molecule type" value="Genomic_DNA"/>
</dbReference>
<keyword evidence="2" id="KW-0645">Protease</keyword>
<dbReference type="GO" id="GO:0004252">
    <property type="term" value="F:serine-type endopeptidase activity"/>
    <property type="evidence" value="ECO:0007669"/>
    <property type="project" value="InterPro"/>
</dbReference>
<dbReference type="PANTHER" id="PTHR43806:SF11">
    <property type="entry name" value="CEREVISIN-RELATED"/>
    <property type="match status" value="1"/>
</dbReference>
<protein>
    <recommendedName>
        <fullName evidence="6">Peptidase S8/S53 domain-containing protein</fullName>
    </recommendedName>
</protein>
<dbReference type="PROSITE" id="PS00138">
    <property type="entry name" value="SUBTILASE_SER"/>
    <property type="match status" value="1"/>
</dbReference>
<evidence type="ECO:0000313" key="7">
    <source>
        <dbReference type="EMBL" id="KAJ2923527.1"/>
    </source>
</evidence>
<dbReference type="InterPro" id="IPR023828">
    <property type="entry name" value="Peptidase_S8_Ser-AS"/>
</dbReference>
<dbReference type="Proteomes" id="UP001140091">
    <property type="component" value="Unassembled WGS sequence"/>
</dbReference>
<dbReference type="OrthoDB" id="19448at2759"/>
<dbReference type="GO" id="GO:0006508">
    <property type="term" value="P:proteolysis"/>
    <property type="evidence" value="ECO:0007669"/>
    <property type="project" value="UniProtKB-KW"/>
</dbReference>
<evidence type="ECO:0000256" key="1">
    <source>
        <dbReference type="ARBA" id="ARBA00011073"/>
    </source>
</evidence>
<organism evidence="7 9">
    <name type="scientific">Candolleomyces eurysporus</name>
    <dbReference type="NCBI Taxonomy" id="2828524"/>
    <lineage>
        <taxon>Eukaryota</taxon>
        <taxon>Fungi</taxon>
        <taxon>Dikarya</taxon>
        <taxon>Basidiomycota</taxon>
        <taxon>Agaricomycotina</taxon>
        <taxon>Agaricomycetes</taxon>
        <taxon>Agaricomycetidae</taxon>
        <taxon>Agaricales</taxon>
        <taxon>Agaricineae</taxon>
        <taxon>Psathyrellaceae</taxon>
        <taxon>Candolleomyces</taxon>
    </lineage>
</organism>
<keyword evidence="4" id="KW-0720">Serine protease</keyword>
<dbReference type="InterPro" id="IPR036852">
    <property type="entry name" value="Peptidase_S8/S53_dom_sf"/>
</dbReference>
<dbReference type="InterPro" id="IPR034193">
    <property type="entry name" value="PCSK9_ProteinaseK-like"/>
</dbReference>
<feature type="domain" description="Peptidase S8/S53" evidence="6">
    <location>
        <begin position="3"/>
        <end position="195"/>
    </location>
</feature>
<evidence type="ECO:0000259" key="6">
    <source>
        <dbReference type="Pfam" id="PF00082"/>
    </source>
</evidence>
<dbReference type="CDD" id="cd04077">
    <property type="entry name" value="Peptidases_S8_PCSK9_ProteinaseK_like"/>
    <property type="match status" value="1"/>
</dbReference>
<evidence type="ECO:0000256" key="3">
    <source>
        <dbReference type="ARBA" id="ARBA00022801"/>
    </source>
</evidence>
<dbReference type="GO" id="GO:0005615">
    <property type="term" value="C:extracellular space"/>
    <property type="evidence" value="ECO:0007669"/>
    <property type="project" value="TreeGrafter"/>
</dbReference>
<dbReference type="EMBL" id="JANBPK010001210">
    <property type="protein sequence ID" value="KAJ2924662.1"/>
    <property type="molecule type" value="Genomic_DNA"/>
</dbReference>
<comment type="similarity">
    <text evidence="1 5">Belongs to the peptidase S8 family.</text>
</comment>
<dbReference type="SUPFAM" id="SSF52743">
    <property type="entry name" value="Subtilisin-like"/>
    <property type="match status" value="1"/>
</dbReference>
<comment type="caution">
    <text evidence="7">The sequence shown here is derived from an EMBL/GenBank/DDBJ whole genome shotgun (WGS) entry which is preliminary data.</text>
</comment>
<dbReference type="PRINTS" id="PR00723">
    <property type="entry name" value="SUBTILISIN"/>
</dbReference>
<dbReference type="InterPro" id="IPR015500">
    <property type="entry name" value="Peptidase_S8_subtilisin-rel"/>
</dbReference>
<reference evidence="7" key="1">
    <citation type="submission" date="2022-06" db="EMBL/GenBank/DDBJ databases">
        <title>Genome Sequence of Candolleomyces eurysporus.</title>
        <authorList>
            <person name="Buettner E."/>
        </authorList>
    </citation>
    <scope>NUCLEOTIDE SEQUENCE</scope>
    <source>
        <strain evidence="7">VTCC 930004</strain>
    </source>
</reference>
<dbReference type="AlphaFoldDB" id="A0A9W8MBB2"/>
<keyword evidence="3" id="KW-0378">Hydrolase</keyword>
<proteinExistence type="inferred from homology"/>
<evidence type="ECO:0000256" key="5">
    <source>
        <dbReference type="PROSITE-ProRule" id="PRU01240"/>
    </source>
</evidence>
<gene>
    <name evidence="8" type="ORF">H1R20_g12422</name>
    <name evidence="7" type="ORF">H1R20_g13565</name>
</gene>
<feature type="non-terminal residue" evidence="7">
    <location>
        <position position="1"/>
    </location>
</feature>
<name>A0A9W8MBB2_9AGAR</name>
<keyword evidence="9" id="KW-1185">Reference proteome</keyword>
<dbReference type="PANTHER" id="PTHR43806">
    <property type="entry name" value="PEPTIDASE S8"/>
    <property type="match status" value="1"/>
</dbReference>
<evidence type="ECO:0000313" key="9">
    <source>
        <dbReference type="Proteomes" id="UP001140091"/>
    </source>
</evidence>
<evidence type="ECO:0000256" key="2">
    <source>
        <dbReference type="ARBA" id="ARBA00022670"/>
    </source>
</evidence>
<accession>A0A9W8MBB2</accession>
<sequence>MVDGHGHGTHVAATAIGRQFGVAKAANVHAIRVLSDSGSGSMSNIVSGMDYALLAARSSGRPSIVSMSLGGAANVPIDTAATALVAAGIHVTVAAGNSNVNAQNTSPARVQSVITVGASNIADAKASFSNYGPVVDVFAPGQNIISAWKDSDTATNSISGTSMATPHVAGLVAYLISLEGNVSPTEMEAKLKNYSLKGVLTGLPTGTANVLVHNL</sequence>
<dbReference type="PROSITE" id="PS51892">
    <property type="entry name" value="SUBTILASE"/>
    <property type="match status" value="1"/>
</dbReference>
<dbReference type="InterPro" id="IPR050131">
    <property type="entry name" value="Peptidase_S8_subtilisin-like"/>
</dbReference>
<evidence type="ECO:0000313" key="8">
    <source>
        <dbReference type="EMBL" id="KAJ2924662.1"/>
    </source>
</evidence>
<dbReference type="InterPro" id="IPR000209">
    <property type="entry name" value="Peptidase_S8/S53_dom"/>
</dbReference>
<evidence type="ECO:0000256" key="4">
    <source>
        <dbReference type="ARBA" id="ARBA00022825"/>
    </source>
</evidence>
<comment type="caution">
    <text evidence="5">Lacks conserved residue(s) required for the propagation of feature annotation.</text>
</comment>
<dbReference type="Pfam" id="PF00082">
    <property type="entry name" value="Peptidase_S8"/>
    <property type="match status" value="1"/>
</dbReference>